<dbReference type="eggNOG" id="COG2315">
    <property type="taxonomic scope" value="Bacteria"/>
</dbReference>
<evidence type="ECO:0000313" key="2">
    <source>
        <dbReference type="Proteomes" id="UP000011758"/>
    </source>
</evidence>
<dbReference type="AlphaFoldDB" id="M2NDG9"/>
<proteinExistence type="predicted"/>
<evidence type="ECO:0000313" key="1">
    <source>
        <dbReference type="EMBL" id="EMD16263.1"/>
    </source>
</evidence>
<dbReference type="Pfam" id="PF04237">
    <property type="entry name" value="YjbR"/>
    <property type="match status" value="1"/>
</dbReference>
<dbReference type="PANTHER" id="PTHR35145:SF1">
    <property type="entry name" value="CYTOPLASMIC PROTEIN"/>
    <property type="match status" value="1"/>
</dbReference>
<dbReference type="InterPro" id="IPR038056">
    <property type="entry name" value="YjbR-like_sf"/>
</dbReference>
<comment type="caution">
    <text evidence="1">The sequence shown here is derived from an EMBL/GenBank/DDBJ whole genome shotgun (WGS) entry which is preliminary data.</text>
</comment>
<dbReference type="OrthoDB" id="9789813at2"/>
<dbReference type="RefSeq" id="WP_004803990.1">
    <property type="nucleotide sequence ID" value="NZ_KB446649.1"/>
</dbReference>
<dbReference type="BioCyc" id="ECAT999415-HMP:GTTI-1727-MONOMER"/>
<keyword evidence="2" id="KW-1185">Reference proteome</keyword>
<protein>
    <recommendedName>
        <fullName evidence="3">MmcQ family protein</fullName>
    </recommendedName>
</protein>
<evidence type="ECO:0008006" key="3">
    <source>
        <dbReference type="Google" id="ProtNLM"/>
    </source>
</evidence>
<organism evidence="1 2">
    <name type="scientific">Eggerthia catenaformis OT 569 = DSM 20559</name>
    <dbReference type="NCBI Taxonomy" id="999415"/>
    <lineage>
        <taxon>Bacteria</taxon>
        <taxon>Bacillati</taxon>
        <taxon>Bacillota</taxon>
        <taxon>Erysipelotrichia</taxon>
        <taxon>Erysipelotrichales</taxon>
        <taxon>Coprobacillaceae</taxon>
        <taxon>Eggerthia</taxon>
    </lineage>
</organism>
<dbReference type="PANTHER" id="PTHR35145">
    <property type="entry name" value="CYTOPLASMIC PROTEIN-RELATED"/>
    <property type="match status" value="1"/>
</dbReference>
<sequence>MRVEEELFLRLVPITDRLIKYGFSLDKGIYSYEKNIMNNEFKAEILIKKGKVYGKVIDLFSEDEYILIHQNHPGVYALKVREAYIKLLDDIAFHCFKKTHFIFNQSREIEEYIKDKYHREPDFLWDDDKNAVFRHEDHKWFGIIMSVDYSKFIQKTGLCEVLNIKINPLDKDELLKAGLYEAYHMNKKSWISIILDGSISNQLIYQLIDQSYRLTDSHREEIKEWIIPANSSFFDVEEYLDAHKRAVWKQSKGIQKGDILYIYLSAPYSCIMYQCLVIEDHVENALESHHMGIYIDIIKKYKKGDYSFSFIKNYGVKAVRGPRSMPKILSEIINKQKI</sequence>
<gene>
    <name evidence="1" type="ORF">HMPREF9943_01666</name>
</gene>
<dbReference type="Proteomes" id="UP000011758">
    <property type="component" value="Unassembled WGS sequence"/>
</dbReference>
<dbReference type="EMBL" id="AGEJ01000024">
    <property type="protein sequence ID" value="EMD16263.1"/>
    <property type="molecule type" value="Genomic_DNA"/>
</dbReference>
<dbReference type="STRING" id="999415.HMPREF9943_01666"/>
<accession>M2NDG9</accession>
<dbReference type="InterPro" id="IPR007351">
    <property type="entry name" value="YjbR"/>
</dbReference>
<name>M2NDG9_9FIRM</name>
<dbReference type="InterPro" id="IPR058532">
    <property type="entry name" value="YjbR/MT2646/Rv2570-like"/>
</dbReference>
<dbReference type="SUPFAM" id="SSF142906">
    <property type="entry name" value="YjbR-like"/>
    <property type="match status" value="1"/>
</dbReference>
<reference evidence="1 2" key="1">
    <citation type="submission" date="2013-02" db="EMBL/GenBank/DDBJ databases">
        <title>The Genome Sequence of Lactobacillus catenaformis F0143.</title>
        <authorList>
            <consortium name="The Broad Institute Genome Sequencing Platform"/>
            <person name="Earl A."/>
            <person name="Ward D."/>
            <person name="Feldgarden M."/>
            <person name="Gevers D."/>
            <person name="Izard J."/>
            <person name="Blanton J.M."/>
            <person name="Mathney J."/>
            <person name="Dewhirst F.E."/>
            <person name="Young S.K."/>
            <person name="Zeng Q."/>
            <person name="Gargeya S."/>
            <person name="Fitzgerald M."/>
            <person name="Haas B."/>
            <person name="Abouelleil A."/>
            <person name="Alvarado L."/>
            <person name="Arachchi H.M."/>
            <person name="Berlin A."/>
            <person name="Chapman S.B."/>
            <person name="Gearin G."/>
            <person name="Goldberg J."/>
            <person name="Griggs A."/>
            <person name="Gujja S."/>
            <person name="Hansen M."/>
            <person name="Heiman D."/>
            <person name="Howarth C."/>
            <person name="Larimer J."/>
            <person name="Lui A."/>
            <person name="MacDonald P.J.P."/>
            <person name="McCowen C."/>
            <person name="Montmayeur A."/>
            <person name="Murphy C."/>
            <person name="Neiman D."/>
            <person name="Pearson M."/>
            <person name="Priest M."/>
            <person name="Roberts A."/>
            <person name="Saif S."/>
            <person name="Shea T."/>
            <person name="Sisk P."/>
            <person name="Stolte C."/>
            <person name="Sykes S."/>
            <person name="Wortman J."/>
            <person name="Nusbaum C."/>
            <person name="Birren B."/>
        </authorList>
    </citation>
    <scope>NUCLEOTIDE SEQUENCE [LARGE SCALE GENOMIC DNA]</scope>
    <source>
        <strain evidence="1 2">OT 569</strain>
    </source>
</reference>
<dbReference type="Gene3D" id="3.90.1150.30">
    <property type="match status" value="1"/>
</dbReference>